<evidence type="ECO:0000313" key="1">
    <source>
        <dbReference type="EMBL" id="SFV69818.1"/>
    </source>
</evidence>
<dbReference type="EMBL" id="FPHI01000044">
    <property type="protein sequence ID" value="SFV69818.1"/>
    <property type="molecule type" value="Genomic_DNA"/>
</dbReference>
<organism evidence="1">
    <name type="scientific">hydrothermal vent metagenome</name>
    <dbReference type="NCBI Taxonomy" id="652676"/>
    <lineage>
        <taxon>unclassified sequences</taxon>
        <taxon>metagenomes</taxon>
        <taxon>ecological metagenomes</taxon>
    </lineage>
</organism>
<dbReference type="PANTHER" id="PTHR30189">
    <property type="entry name" value="LPS-ASSEMBLY PROTEIN"/>
    <property type="match status" value="1"/>
</dbReference>
<name>A0A1W1CVB4_9ZZZZ</name>
<dbReference type="AlphaFoldDB" id="A0A1W1CVB4"/>
<dbReference type="GO" id="GO:0043165">
    <property type="term" value="P:Gram-negative-bacterium-type cell outer membrane assembly"/>
    <property type="evidence" value="ECO:0007669"/>
    <property type="project" value="InterPro"/>
</dbReference>
<dbReference type="GO" id="GO:0009279">
    <property type="term" value="C:cell outer membrane"/>
    <property type="evidence" value="ECO:0007669"/>
    <property type="project" value="InterPro"/>
</dbReference>
<dbReference type="PANTHER" id="PTHR30189:SF1">
    <property type="entry name" value="LPS-ASSEMBLY PROTEIN LPTD"/>
    <property type="match status" value="1"/>
</dbReference>
<protein>
    <submittedName>
        <fullName evidence="1">Outer membrane protein Imp, required for envelope biogenesis / Organic solvent tolerance protein</fullName>
    </submittedName>
</protein>
<accession>A0A1W1CVB4</accession>
<dbReference type="InterPro" id="IPR050218">
    <property type="entry name" value="LptD"/>
</dbReference>
<reference evidence="1" key="1">
    <citation type="submission" date="2016-10" db="EMBL/GenBank/DDBJ databases">
        <authorList>
            <person name="de Groot N.N."/>
        </authorList>
    </citation>
    <scope>NUCLEOTIDE SEQUENCE</scope>
</reference>
<gene>
    <name evidence="1" type="ORF">MNB_SV-3-599</name>
</gene>
<sequence length="680" mass="79362">MFSILLYASPQTDKIEVTAKSIRSTKTSVYAKEGVSVYYNNAVIKADSALYDKSKKLLILDGNIEVIGYKGTKEHTKHLEINTQTKEVSFDELFLVSKDDIWIFSKSGYKKKNTYTLGKSVLSSCEIDNPLWKMVFSKSTYNRKDKYIKIYDAKVYMGDIPVFYSPYFAFSTNKQRSSGLLFPTFGYSELEGFLYEQPIYWAVSESMDIEFNPQIRTNRSLGIYSTLRFVDTADSFGTLRLGYFKDKVDYANTQHLKNDSHFGLEFNYQSSKVLPAYLSQDFVDGLYINSTFLNDIDYLNLQKSSLEHFGLTPLQESRLNYFAQNNNYYIGLNAKYFIDIRDDVDQDKTLQVLPSLQFHKYLDSLIVDNLTYSADFKINNFERKKGTTMKQAEFRLPLELSTAFFDDFLNISAGETFYYSKFFFDNKHFSYNEFEYYSTIHHLKIFTDLTKKFDNFVHVLQPSLSYIKPGTESQKPVDFSELDIKQKELFVVGLPEEQYVFSLSQYLYNEDMSLKFYQRLTQKYYLNRDYKFADMSNEIEYRWDKLWTVYNRIIYSHEYKKIRESSTHITYSDVLYALSIGHTFTDVLPDNKDAIASNDIDLSFTYTYNDKLFFQGDLTYNLDNGSSKQWQFGGTYHCDCWSISSSFRQNITPRPTGSTVDTAFYVQLNFIPFGSVGTGN</sequence>
<dbReference type="GO" id="GO:1990351">
    <property type="term" value="C:transporter complex"/>
    <property type="evidence" value="ECO:0007669"/>
    <property type="project" value="TreeGrafter"/>
</dbReference>
<proteinExistence type="inferred from homology"/>
<dbReference type="GO" id="GO:0015920">
    <property type="term" value="P:lipopolysaccharide transport"/>
    <property type="evidence" value="ECO:0007669"/>
    <property type="project" value="InterPro"/>
</dbReference>
<dbReference type="HAMAP" id="MF_01411">
    <property type="entry name" value="LPS_assembly_LptD"/>
    <property type="match status" value="1"/>
</dbReference>
<dbReference type="InterPro" id="IPR020889">
    <property type="entry name" value="LipoPS_assembly_LptD"/>
</dbReference>